<dbReference type="GO" id="GO:0005886">
    <property type="term" value="C:plasma membrane"/>
    <property type="evidence" value="ECO:0007669"/>
    <property type="project" value="UniProtKB-SubCell"/>
</dbReference>
<protein>
    <recommendedName>
        <fullName evidence="8">CASP-like protein</fullName>
    </recommendedName>
</protein>
<keyword evidence="7 8" id="KW-0472">Membrane</keyword>
<dbReference type="Pfam" id="PF04535">
    <property type="entry name" value="CASP_dom"/>
    <property type="match status" value="1"/>
</dbReference>
<accession>A0A1Y1HTZ5</accession>
<keyword evidence="4 8" id="KW-1003">Cell membrane</keyword>
<comment type="subunit">
    <text evidence="3 8">Homodimer and heterodimers.</text>
</comment>
<keyword evidence="6 8" id="KW-1133">Transmembrane helix</keyword>
<name>A0A1Y1HTZ5_KLENI</name>
<reference evidence="11 12" key="1">
    <citation type="journal article" date="2014" name="Nat. Commun.">
        <title>Klebsormidium flaccidum genome reveals primary factors for plant terrestrial adaptation.</title>
        <authorList>
            <person name="Hori K."/>
            <person name="Maruyama F."/>
            <person name="Fujisawa T."/>
            <person name="Togashi T."/>
            <person name="Yamamoto N."/>
            <person name="Seo M."/>
            <person name="Sato S."/>
            <person name="Yamada T."/>
            <person name="Mori H."/>
            <person name="Tajima N."/>
            <person name="Moriyama T."/>
            <person name="Ikeuchi M."/>
            <person name="Watanabe M."/>
            <person name="Wada H."/>
            <person name="Kobayashi K."/>
            <person name="Saito M."/>
            <person name="Masuda T."/>
            <person name="Sasaki-Sekimoto Y."/>
            <person name="Mashiguchi K."/>
            <person name="Awai K."/>
            <person name="Shimojima M."/>
            <person name="Masuda S."/>
            <person name="Iwai M."/>
            <person name="Nobusawa T."/>
            <person name="Narise T."/>
            <person name="Kondo S."/>
            <person name="Saito H."/>
            <person name="Sato R."/>
            <person name="Murakawa M."/>
            <person name="Ihara Y."/>
            <person name="Oshima-Yamada Y."/>
            <person name="Ohtaka K."/>
            <person name="Satoh M."/>
            <person name="Sonobe K."/>
            <person name="Ishii M."/>
            <person name="Ohtani R."/>
            <person name="Kanamori-Sato M."/>
            <person name="Honoki R."/>
            <person name="Miyazaki D."/>
            <person name="Mochizuki H."/>
            <person name="Umetsu J."/>
            <person name="Higashi K."/>
            <person name="Shibata D."/>
            <person name="Kamiya Y."/>
            <person name="Sato N."/>
            <person name="Nakamura Y."/>
            <person name="Tabata S."/>
            <person name="Ida S."/>
            <person name="Kurokawa K."/>
            <person name="Ohta H."/>
        </authorList>
    </citation>
    <scope>NUCLEOTIDE SEQUENCE [LARGE SCALE GENOMIC DNA]</scope>
    <source>
        <strain evidence="11 12">NIES-2285</strain>
    </source>
</reference>
<feature type="transmembrane region" description="Helical" evidence="8">
    <location>
        <begin position="138"/>
        <end position="158"/>
    </location>
</feature>
<keyword evidence="12" id="KW-1185">Reference proteome</keyword>
<evidence type="ECO:0000313" key="11">
    <source>
        <dbReference type="EMBL" id="GAQ82105.1"/>
    </source>
</evidence>
<dbReference type="PANTHER" id="PTHR33573">
    <property type="entry name" value="CASP-LIKE PROTEIN 4A4"/>
    <property type="match status" value="1"/>
</dbReference>
<feature type="compositionally biased region" description="Pro residues" evidence="9">
    <location>
        <begin position="68"/>
        <end position="96"/>
    </location>
</feature>
<organism evidence="11 12">
    <name type="scientific">Klebsormidium nitens</name>
    <name type="common">Green alga</name>
    <name type="synonym">Ulothrix nitens</name>
    <dbReference type="NCBI Taxonomy" id="105231"/>
    <lineage>
        <taxon>Eukaryota</taxon>
        <taxon>Viridiplantae</taxon>
        <taxon>Streptophyta</taxon>
        <taxon>Klebsormidiophyceae</taxon>
        <taxon>Klebsormidiales</taxon>
        <taxon>Klebsormidiaceae</taxon>
        <taxon>Klebsormidium</taxon>
    </lineage>
</organism>
<keyword evidence="5 8" id="KW-0812">Transmembrane</keyword>
<feature type="domain" description="Casparian strip membrane protein" evidence="10">
    <location>
        <begin position="135"/>
        <end position="267"/>
    </location>
</feature>
<dbReference type="EMBL" id="DF237049">
    <property type="protein sequence ID" value="GAQ82105.1"/>
    <property type="molecule type" value="Genomic_DNA"/>
</dbReference>
<comment type="subcellular location">
    <subcellularLocation>
        <location evidence="1 8">Cell membrane</location>
        <topology evidence="1 8">Multi-pass membrane protein</topology>
    </subcellularLocation>
</comment>
<evidence type="ECO:0000313" key="12">
    <source>
        <dbReference type="Proteomes" id="UP000054558"/>
    </source>
</evidence>
<dbReference type="AlphaFoldDB" id="A0A1Y1HTZ5"/>
<evidence type="ECO:0000256" key="5">
    <source>
        <dbReference type="ARBA" id="ARBA00022692"/>
    </source>
</evidence>
<feature type="transmembrane region" description="Helical" evidence="8">
    <location>
        <begin position="261"/>
        <end position="280"/>
    </location>
</feature>
<feature type="transmembrane region" description="Helical" evidence="8">
    <location>
        <begin position="211"/>
        <end position="230"/>
    </location>
</feature>
<dbReference type="InterPro" id="IPR006702">
    <property type="entry name" value="CASP_dom"/>
</dbReference>
<evidence type="ECO:0000256" key="2">
    <source>
        <dbReference type="ARBA" id="ARBA00007651"/>
    </source>
</evidence>
<feature type="region of interest" description="Disordered" evidence="9">
    <location>
        <begin position="1"/>
        <end position="117"/>
    </location>
</feature>
<evidence type="ECO:0000256" key="8">
    <source>
        <dbReference type="RuleBase" id="RU361233"/>
    </source>
</evidence>
<evidence type="ECO:0000256" key="3">
    <source>
        <dbReference type="ARBA" id="ARBA00011489"/>
    </source>
</evidence>
<sequence length="295" mass="31638">MAELVEEETWVQEAGEEEELTPVPSAVIGRTIPVEGRPERPRAEAAPPAERRREAEPGVKPPVAAGPSVPPAKEPPRAPPPTAAPAAAPPERPPARPLVEAAAPARPPREEKKAGKKKLKERLAGIGRGRHWAHIGGVLLRFLQLAAFCVAFSVIAASGDNGLLFSDFQAFTFLVAATVIGATWTLCMLLNEVSKLMSTFTRQAAVTTLDVAILLLVYGAACASAALTTLNDRSARPAYPRGICQTGIFSKFCSRTKASTAFGFIGFGFLLPSVIWGFYGTAKEYIKRKREGNRR</sequence>
<feature type="compositionally biased region" description="Basic and acidic residues" evidence="9">
    <location>
        <begin position="36"/>
        <end position="57"/>
    </location>
</feature>
<evidence type="ECO:0000256" key="9">
    <source>
        <dbReference type="SAM" id="MobiDB-lite"/>
    </source>
</evidence>
<evidence type="ECO:0000256" key="4">
    <source>
        <dbReference type="ARBA" id="ARBA00022475"/>
    </source>
</evidence>
<feature type="compositionally biased region" description="Acidic residues" evidence="9">
    <location>
        <begin position="1"/>
        <end position="20"/>
    </location>
</feature>
<evidence type="ECO:0000256" key="1">
    <source>
        <dbReference type="ARBA" id="ARBA00004651"/>
    </source>
</evidence>
<gene>
    <name evidence="11" type="ORF">KFL_001000270</name>
</gene>
<evidence type="ECO:0000256" key="6">
    <source>
        <dbReference type="ARBA" id="ARBA00022989"/>
    </source>
</evidence>
<dbReference type="Proteomes" id="UP000054558">
    <property type="component" value="Unassembled WGS sequence"/>
</dbReference>
<feature type="transmembrane region" description="Helical" evidence="8">
    <location>
        <begin position="170"/>
        <end position="190"/>
    </location>
</feature>
<comment type="similarity">
    <text evidence="2 8">Belongs to the Casparian strip membrane proteins (CASP) family.</text>
</comment>
<proteinExistence type="inferred from homology"/>
<evidence type="ECO:0000256" key="7">
    <source>
        <dbReference type="ARBA" id="ARBA00023136"/>
    </source>
</evidence>
<evidence type="ECO:0000259" key="10">
    <source>
        <dbReference type="Pfam" id="PF04535"/>
    </source>
</evidence>